<reference evidence="1" key="1">
    <citation type="submission" date="2023-09" db="EMBL/GenBank/DDBJ databases">
        <title>Vallitalea sediminicola and Vallitalea maricola sp. nov., anaerobic bacteria isolated from marine sediment.</title>
        <authorList>
            <person name="Hirano S."/>
            <person name="Maeda A."/>
            <person name="Terahara T."/>
            <person name="Mori K."/>
            <person name="Hamada M."/>
            <person name="Matsumoto R."/>
            <person name="Kobayashi T."/>
        </authorList>
    </citation>
    <scope>NUCLEOTIDE SEQUENCE</scope>
    <source>
        <strain evidence="1">AN17-2</strain>
    </source>
</reference>
<evidence type="ECO:0000313" key="2">
    <source>
        <dbReference type="Proteomes" id="UP001374599"/>
    </source>
</evidence>
<name>A0ACB5UKQ0_9FIRM</name>
<dbReference type="Proteomes" id="UP001374599">
    <property type="component" value="Unassembled WGS sequence"/>
</dbReference>
<evidence type="ECO:0000313" key="1">
    <source>
        <dbReference type="EMBL" id="GMQ62488.1"/>
    </source>
</evidence>
<protein>
    <submittedName>
        <fullName evidence="1">Uncharacterized protein</fullName>
    </submittedName>
</protein>
<proteinExistence type="predicted"/>
<accession>A0ACB5UKQ0</accession>
<gene>
    <name evidence="1" type="ORF">AN2V17_17200</name>
</gene>
<keyword evidence="2" id="KW-1185">Reference proteome</keyword>
<dbReference type="EMBL" id="BTPU01000026">
    <property type="protein sequence ID" value="GMQ62488.1"/>
    <property type="molecule type" value="Genomic_DNA"/>
</dbReference>
<organism evidence="1 2">
    <name type="scientific">Vallitalea maricola</name>
    <dbReference type="NCBI Taxonomy" id="3074433"/>
    <lineage>
        <taxon>Bacteria</taxon>
        <taxon>Bacillati</taxon>
        <taxon>Bacillota</taxon>
        <taxon>Clostridia</taxon>
        <taxon>Lachnospirales</taxon>
        <taxon>Vallitaleaceae</taxon>
        <taxon>Vallitalea</taxon>
    </lineage>
</organism>
<comment type="caution">
    <text evidence="1">The sequence shown here is derived from an EMBL/GenBank/DDBJ whole genome shotgun (WGS) entry which is preliminary data.</text>
</comment>
<sequence>MKRFICILLTMAIGLFTLVGCGGKDKDITIDISALAGDLTSKIEFQDDLTKIEGNSVESIYQIDYAVSSEVYVSSGATAEEVAVFELKDEKEADNAYKAAEERIDAQKQAFESYVPEEMEKLDNAVVKKIGKYVIVCVANDNTSEDIIVTYTD</sequence>